<reference evidence="2 3" key="1">
    <citation type="submission" date="2016-07" db="EMBL/GenBank/DDBJ databases">
        <title>Pervasive Adenine N6-methylation of Active Genes in Fungi.</title>
        <authorList>
            <consortium name="DOE Joint Genome Institute"/>
            <person name="Mondo S.J."/>
            <person name="Dannebaum R.O."/>
            <person name="Kuo R.C."/>
            <person name="Labutti K."/>
            <person name="Haridas S."/>
            <person name="Kuo A."/>
            <person name="Salamov A."/>
            <person name="Ahrendt S.R."/>
            <person name="Lipzen A."/>
            <person name="Sullivan W."/>
            <person name="Andreopoulos W.B."/>
            <person name="Clum A."/>
            <person name="Lindquist E."/>
            <person name="Daum C."/>
            <person name="Ramamoorthy G.K."/>
            <person name="Gryganskyi A."/>
            <person name="Culley D."/>
            <person name="Magnuson J.K."/>
            <person name="James T.Y."/>
            <person name="O'Malley M.A."/>
            <person name="Stajich J.E."/>
            <person name="Spatafora J.W."/>
            <person name="Visel A."/>
            <person name="Grigoriev I.V."/>
        </authorList>
    </citation>
    <scope>NUCLEOTIDE SEQUENCE [LARGE SCALE GENOMIC DNA]</scope>
    <source>
        <strain evidence="2 3">NRRL 3301</strain>
    </source>
</reference>
<sequence>MSEILPENIMDMVLDLCKMNDLITFSFTSRRYFDKVSRVGVWNDIMVNNGFPASLSSASAMAQVIHLHNENGLCERCQHFGSKPITPYTGSKGILQVKFFDGSEKRLCLDCRQTWKQMENEKTIYLPKPLPAKEISVKQARKILAFPHGHPYVNNPVAMLAAALRYHGGYAGIVAALQTSAYMRLHHG</sequence>
<evidence type="ECO:0000313" key="2">
    <source>
        <dbReference type="EMBL" id="ORX62148.1"/>
    </source>
</evidence>
<keyword evidence="3" id="KW-1185">Reference proteome</keyword>
<gene>
    <name evidence="2" type="ORF">DM01DRAFT_1331606</name>
</gene>
<dbReference type="PROSITE" id="PS50181">
    <property type="entry name" value="FBOX"/>
    <property type="match status" value="1"/>
</dbReference>
<evidence type="ECO:0000259" key="1">
    <source>
        <dbReference type="PROSITE" id="PS50181"/>
    </source>
</evidence>
<dbReference type="AlphaFoldDB" id="A0A1X2GX11"/>
<evidence type="ECO:0000313" key="3">
    <source>
        <dbReference type="Proteomes" id="UP000242146"/>
    </source>
</evidence>
<dbReference type="EMBL" id="MCGT01000002">
    <property type="protein sequence ID" value="ORX62148.1"/>
    <property type="molecule type" value="Genomic_DNA"/>
</dbReference>
<comment type="caution">
    <text evidence="2">The sequence shown here is derived from an EMBL/GenBank/DDBJ whole genome shotgun (WGS) entry which is preliminary data.</text>
</comment>
<proteinExistence type="predicted"/>
<name>A0A1X2GX11_9FUNG</name>
<dbReference type="InterPro" id="IPR001810">
    <property type="entry name" value="F-box_dom"/>
</dbReference>
<organism evidence="2 3">
    <name type="scientific">Hesseltinella vesiculosa</name>
    <dbReference type="NCBI Taxonomy" id="101127"/>
    <lineage>
        <taxon>Eukaryota</taxon>
        <taxon>Fungi</taxon>
        <taxon>Fungi incertae sedis</taxon>
        <taxon>Mucoromycota</taxon>
        <taxon>Mucoromycotina</taxon>
        <taxon>Mucoromycetes</taxon>
        <taxon>Mucorales</taxon>
        <taxon>Cunninghamellaceae</taxon>
        <taxon>Hesseltinella</taxon>
    </lineage>
</organism>
<feature type="domain" description="F-box" evidence="1">
    <location>
        <begin position="1"/>
        <end position="45"/>
    </location>
</feature>
<dbReference type="Proteomes" id="UP000242146">
    <property type="component" value="Unassembled WGS sequence"/>
</dbReference>
<accession>A0A1X2GX11</accession>
<protein>
    <recommendedName>
        <fullName evidence="1">F-box domain-containing protein</fullName>
    </recommendedName>
</protein>